<reference evidence="2" key="1">
    <citation type="submission" date="2019-04" db="EMBL/GenBank/DDBJ databases">
        <title>Friends and foes A comparative genomics studyof 23 Aspergillus species from section Flavi.</title>
        <authorList>
            <consortium name="DOE Joint Genome Institute"/>
            <person name="Kjaerbolling I."/>
            <person name="Vesth T."/>
            <person name="Frisvad J.C."/>
            <person name="Nybo J.L."/>
            <person name="Theobald S."/>
            <person name="Kildgaard S."/>
            <person name="Isbrandt T."/>
            <person name="Kuo A."/>
            <person name="Sato A."/>
            <person name="Lyhne E.K."/>
            <person name="Kogle M.E."/>
            <person name="Wiebenga A."/>
            <person name="Kun R.S."/>
            <person name="Lubbers R.J."/>
            <person name="Makela M.R."/>
            <person name="Barry K."/>
            <person name="Chovatia M."/>
            <person name="Clum A."/>
            <person name="Daum C."/>
            <person name="Haridas S."/>
            <person name="He G."/>
            <person name="LaButti K."/>
            <person name="Lipzen A."/>
            <person name="Mondo S."/>
            <person name="Riley R."/>
            <person name="Salamov A."/>
            <person name="Simmons B.A."/>
            <person name="Magnuson J.K."/>
            <person name="Henrissat B."/>
            <person name="Mortensen U.H."/>
            <person name="Larsen T.O."/>
            <person name="Devries R.P."/>
            <person name="Grigoriev I.V."/>
            <person name="Machida M."/>
            <person name="Baker S.E."/>
            <person name="Andersen M.R."/>
        </authorList>
    </citation>
    <scope>NUCLEOTIDE SEQUENCE [LARGE SCALE GENOMIC DNA]</scope>
    <source>
        <strain evidence="2">CBS 130015</strain>
    </source>
</reference>
<accession>A0A5N6WDM1</accession>
<organism evidence="1 2">
    <name type="scientific">Aspergillus transmontanensis</name>
    <dbReference type="NCBI Taxonomy" id="1034304"/>
    <lineage>
        <taxon>Eukaryota</taxon>
        <taxon>Fungi</taxon>
        <taxon>Dikarya</taxon>
        <taxon>Ascomycota</taxon>
        <taxon>Pezizomycotina</taxon>
        <taxon>Eurotiomycetes</taxon>
        <taxon>Eurotiomycetidae</taxon>
        <taxon>Eurotiales</taxon>
        <taxon>Aspergillaceae</taxon>
        <taxon>Aspergillus</taxon>
        <taxon>Aspergillus subgen. Circumdati</taxon>
    </lineage>
</organism>
<keyword evidence="2" id="KW-1185">Reference proteome</keyword>
<sequence>MPCFIRDYAIDEAALDADRRVEDIDGRNLVYQPLYTIDGYESSCDSWIKGTAGDGTIVTLDLTSNRYDDWKELGHSESISRRANKFFFFFSKSSSTSTAETHLNFNGSDWKQQTKITLYMAGPAQVFNITPGLWDDSGVRRTFPNLLEGETDTALGLVRVSKILVGYEVSLKIRFAESLKTQVRNMVSQAQSESNGGLRIFGFQFGPDQASGTSFTRDVNSVKYNETANEMSLPASPRGCPVILGILGRKIGA</sequence>
<gene>
    <name evidence="1" type="ORF">BDV41DRAFT_571975</name>
</gene>
<protein>
    <submittedName>
        <fullName evidence="1">Uncharacterized protein</fullName>
    </submittedName>
</protein>
<name>A0A5N6WDM1_9EURO</name>
<evidence type="ECO:0000313" key="1">
    <source>
        <dbReference type="EMBL" id="KAE8318516.1"/>
    </source>
</evidence>
<proteinExistence type="predicted"/>
<dbReference type="Proteomes" id="UP000325433">
    <property type="component" value="Unassembled WGS sequence"/>
</dbReference>
<evidence type="ECO:0000313" key="2">
    <source>
        <dbReference type="Proteomes" id="UP000325433"/>
    </source>
</evidence>
<dbReference type="AlphaFoldDB" id="A0A5N6WDM1"/>
<dbReference type="EMBL" id="ML738297">
    <property type="protein sequence ID" value="KAE8318516.1"/>
    <property type="molecule type" value="Genomic_DNA"/>
</dbReference>